<dbReference type="GO" id="GO:0055085">
    <property type="term" value="P:transmembrane transport"/>
    <property type="evidence" value="ECO:0007669"/>
    <property type="project" value="InterPro"/>
</dbReference>
<dbReference type="PROSITE" id="PS52015">
    <property type="entry name" value="TONB_CTD"/>
    <property type="match status" value="1"/>
</dbReference>
<comment type="similarity">
    <text evidence="2 13">Belongs to the TonB family.</text>
</comment>
<evidence type="ECO:0000256" key="4">
    <source>
        <dbReference type="ARBA" id="ARBA00022448"/>
    </source>
</evidence>
<dbReference type="Proteomes" id="UP000198575">
    <property type="component" value="Unassembled WGS sequence"/>
</dbReference>
<dbReference type="PANTHER" id="PTHR33446">
    <property type="entry name" value="PROTEIN TONB-RELATED"/>
    <property type="match status" value="1"/>
</dbReference>
<organism evidence="16 17">
    <name type="scientific">Dokdonella immobilis</name>
    <dbReference type="NCBI Taxonomy" id="578942"/>
    <lineage>
        <taxon>Bacteria</taxon>
        <taxon>Pseudomonadati</taxon>
        <taxon>Pseudomonadota</taxon>
        <taxon>Gammaproteobacteria</taxon>
        <taxon>Lysobacterales</taxon>
        <taxon>Rhodanobacteraceae</taxon>
        <taxon>Dokdonella</taxon>
    </lineage>
</organism>
<keyword evidence="10 13" id="KW-1133">Transmembrane helix</keyword>
<feature type="domain" description="TonB C-terminal" evidence="15">
    <location>
        <begin position="241"/>
        <end position="332"/>
    </location>
</feature>
<dbReference type="PRINTS" id="PR01374">
    <property type="entry name" value="TONBPROTEIN"/>
</dbReference>
<accession>A0A1I4YYA8</accession>
<evidence type="ECO:0000256" key="6">
    <source>
        <dbReference type="ARBA" id="ARBA00022519"/>
    </source>
</evidence>
<evidence type="ECO:0000256" key="12">
    <source>
        <dbReference type="ARBA" id="ARBA00025849"/>
    </source>
</evidence>
<comment type="subunit">
    <text evidence="12">Homodimer. Forms a complex with the accessory proteins ExbB and ExbD.</text>
</comment>
<evidence type="ECO:0000256" key="10">
    <source>
        <dbReference type="ARBA" id="ARBA00022989"/>
    </source>
</evidence>
<dbReference type="EMBL" id="FOVF01000021">
    <property type="protein sequence ID" value="SFN42982.1"/>
    <property type="molecule type" value="Genomic_DNA"/>
</dbReference>
<dbReference type="SUPFAM" id="SSF74653">
    <property type="entry name" value="TolA/TonB C-terminal domain"/>
    <property type="match status" value="1"/>
</dbReference>
<evidence type="ECO:0000256" key="2">
    <source>
        <dbReference type="ARBA" id="ARBA00006555"/>
    </source>
</evidence>
<dbReference type="InterPro" id="IPR037682">
    <property type="entry name" value="TonB_C"/>
</dbReference>
<feature type="compositionally biased region" description="Low complexity" evidence="14">
    <location>
        <begin position="194"/>
        <end position="219"/>
    </location>
</feature>
<sequence>MKPSLPDMRSVRGSALPKIIIGVLVLAALAGGAWWFLNRQNSAAPGGAPSATAPAATSEEAPSAAVSPAVEELTIDQLYREARKAMSEQRMVAPAGNNALEYYLAIIEKDPTNSGATDALRELFPFASGTAEQEINQGNLDEATRIIASLAKADPSNYTLTILRSKLESKKKQIELQEAQAAAAAAAPPPPKPASETETTASAATATETPSAETAATTAPPAPAPVAPKPAPAPPPAAPSGETRDVEVVTPVAPSYPSQAARNREEGWVEVEFTVTAEGVVQDAKVTASDPARVFDREAIRSIERTKFNPRLENGVPVSATVRRRIEFKLGR</sequence>
<evidence type="ECO:0000313" key="17">
    <source>
        <dbReference type="Proteomes" id="UP000198575"/>
    </source>
</evidence>
<dbReference type="PANTHER" id="PTHR33446:SF8">
    <property type="entry name" value="PROTEIN TONB"/>
    <property type="match status" value="1"/>
</dbReference>
<name>A0A1I4YYA8_9GAMM</name>
<evidence type="ECO:0000256" key="1">
    <source>
        <dbReference type="ARBA" id="ARBA00004383"/>
    </source>
</evidence>
<comment type="function">
    <text evidence="13">Interacts with outer membrane receptor proteins that carry out high-affinity binding and energy dependent uptake into the periplasmic space of specific substrates. It could act to transduce energy from the cytoplasmic membrane to specific energy-requiring processes in the outer membrane, resulting in the release into the periplasm of ligands bound by these outer membrane proteins.</text>
</comment>
<evidence type="ECO:0000256" key="9">
    <source>
        <dbReference type="ARBA" id="ARBA00022927"/>
    </source>
</evidence>
<dbReference type="NCBIfam" id="TIGR01352">
    <property type="entry name" value="tonB_Cterm"/>
    <property type="match status" value="1"/>
</dbReference>
<keyword evidence="17" id="KW-1185">Reference proteome</keyword>
<evidence type="ECO:0000256" key="11">
    <source>
        <dbReference type="ARBA" id="ARBA00023136"/>
    </source>
</evidence>
<feature type="transmembrane region" description="Helical" evidence="13">
    <location>
        <begin position="20"/>
        <end position="37"/>
    </location>
</feature>
<comment type="subcellular location">
    <subcellularLocation>
        <location evidence="1 13">Cell inner membrane</location>
        <topology evidence="1 13">Single-pass membrane protein</topology>
        <orientation evidence="1 13">Periplasmic side</orientation>
    </subcellularLocation>
</comment>
<keyword evidence="13" id="KW-0735">Signal-anchor</keyword>
<keyword evidence="11 13" id="KW-0472">Membrane</keyword>
<proteinExistence type="inferred from homology"/>
<dbReference type="Pfam" id="PF03544">
    <property type="entry name" value="TonB_C"/>
    <property type="match status" value="1"/>
</dbReference>
<feature type="region of interest" description="Disordered" evidence="14">
    <location>
        <begin position="178"/>
        <end position="244"/>
    </location>
</feature>
<dbReference type="STRING" id="578942.SAMN05216289_12119"/>
<dbReference type="GO" id="GO:0015031">
    <property type="term" value="P:protein transport"/>
    <property type="evidence" value="ECO:0007669"/>
    <property type="project" value="UniProtKB-UniRule"/>
</dbReference>
<dbReference type="GO" id="GO:0030288">
    <property type="term" value="C:outer membrane-bounded periplasmic space"/>
    <property type="evidence" value="ECO:0007669"/>
    <property type="project" value="InterPro"/>
</dbReference>
<reference evidence="16 17" key="1">
    <citation type="submission" date="2016-10" db="EMBL/GenBank/DDBJ databases">
        <authorList>
            <person name="de Groot N.N."/>
        </authorList>
    </citation>
    <scope>NUCLEOTIDE SEQUENCE [LARGE SCALE GENOMIC DNA]</scope>
    <source>
        <strain evidence="16 17">CGMCC 1.7659</strain>
    </source>
</reference>
<gene>
    <name evidence="16" type="ORF">SAMN05216289_12119</name>
</gene>
<feature type="compositionally biased region" description="Pro residues" evidence="14">
    <location>
        <begin position="220"/>
        <end position="238"/>
    </location>
</feature>
<evidence type="ECO:0000256" key="13">
    <source>
        <dbReference type="RuleBase" id="RU362123"/>
    </source>
</evidence>
<dbReference type="InterPro" id="IPR051045">
    <property type="entry name" value="TonB-dependent_transducer"/>
</dbReference>
<dbReference type="AlphaFoldDB" id="A0A1I4YYA8"/>
<keyword evidence="7 13" id="KW-0812">Transmembrane</keyword>
<keyword evidence="4 13" id="KW-0813">Transport</keyword>
<keyword evidence="9 13" id="KW-0653">Protein transport</keyword>
<evidence type="ECO:0000259" key="15">
    <source>
        <dbReference type="PROSITE" id="PS52015"/>
    </source>
</evidence>
<keyword evidence="8" id="KW-0677">Repeat</keyword>
<dbReference type="Gene3D" id="3.30.1150.10">
    <property type="match status" value="1"/>
</dbReference>
<keyword evidence="6 13" id="KW-0997">Cell inner membrane</keyword>
<dbReference type="GO" id="GO:0031992">
    <property type="term" value="F:energy transducer activity"/>
    <property type="evidence" value="ECO:0007669"/>
    <property type="project" value="InterPro"/>
</dbReference>
<feature type="region of interest" description="Disordered" evidence="14">
    <location>
        <begin position="46"/>
        <end position="66"/>
    </location>
</feature>
<protein>
    <recommendedName>
        <fullName evidence="3 13">Protein TonB</fullName>
    </recommendedName>
</protein>
<evidence type="ECO:0000256" key="8">
    <source>
        <dbReference type="ARBA" id="ARBA00022737"/>
    </source>
</evidence>
<keyword evidence="5 13" id="KW-1003">Cell membrane</keyword>
<evidence type="ECO:0000256" key="5">
    <source>
        <dbReference type="ARBA" id="ARBA00022475"/>
    </source>
</evidence>
<evidence type="ECO:0000256" key="3">
    <source>
        <dbReference type="ARBA" id="ARBA00022362"/>
    </source>
</evidence>
<evidence type="ECO:0000256" key="7">
    <source>
        <dbReference type="ARBA" id="ARBA00022692"/>
    </source>
</evidence>
<dbReference type="GO" id="GO:0015891">
    <property type="term" value="P:siderophore transport"/>
    <property type="evidence" value="ECO:0007669"/>
    <property type="project" value="InterPro"/>
</dbReference>
<dbReference type="GO" id="GO:0098797">
    <property type="term" value="C:plasma membrane protein complex"/>
    <property type="evidence" value="ECO:0007669"/>
    <property type="project" value="TreeGrafter"/>
</dbReference>
<dbReference type="InterPro" id="IPR003538">
    <property type="entry name" value="TonB"/>
</dbReference>
<evidence type="ECO:0000313" key="16">
    <source>
        <dbReference type="EMBL" id="SFN42982.1"/>
    </source>
</evidence>
<dbReference type="InterPro" id="IPR006260">
    <property type="entry name" value="TonB/TolA_C"/>
</dbReference>
<evidence type="ECO:0000256" key="14">
    <source>
        <dbReference type="SAM" id="MobiDB-lite"/>
    </source>
</evidence>